<evidence type="ECO:0000313" key="2">
    <source>
        <dbReference type="Proteomes" id="UP001157502"/>
    </source>
</evidence>
<protein>
    <submittedName>
        <fullName evidence="1">Uncharacterized protein</fullName>
    </submittedName>
</protein>
<dbReference type="EMBL" id="CM055741">
    <property type="protein sequence ID" value="KAJ8001712.1"/>
    <property type="molecule type" value="Genomic_DNA"/>
</dbReference>
<organism evidence="1 2">
    <name type="scientific">Dallia pectoralis</name>
    <name type="common">Alaska blackfish</name>
    <dbReference type="NCBI Taxonomy" id="75939"/>
    <lineage>
        <taxon>Eukaryota</taxon>
        <taxon>Metazoa</taxon>
        <taxon>Chordata</taxon>
        <taxon>Craniata</taxon>
        <taxon>Vertebrata</taxon>
        <taxon>Euteleostomi</taxon>
        <taxon>Actinopterygii</taxon>
        <taxon>Neopterygii</taxon>
        <taxon>Teleostei</taxon>
        <taxon>Protacanthopterygii</taxon>
        <taxon>Esociformes</taxon>
        <taxon>Umbridae</taxon>
        <taxon>Dallia</taxon>
    </lineage>
</organism>
<name>A0ACC2GDM1_DALPE</name>
<reference evidence="1" key="1">
    <citation type="submission" date="2021-05" db="EMBL/GenBank/DDBJ databases">
        <authorList>
            <person name="Pan Q."/>
            <person name="Jouanno E."/>
            <person name="Zahm M."/>
            <person name="Klopp C."/>
            <person name="Cabau C."/>
            <person name="Louis A."/>
            <person name="Berthelot C."/>
            <person name="Parey E."/>
            <person name="Roest Crollius H."/>
            <person name="Montfort J."/>
            <person name="Robinson-Rechavi M."/>
            <person name="Bouchez O."/>
            <person name="Lampietro C."/>
            <person name="Lopez Roques C."/>
            <person name="Donnadieu C."/>
            <person name="Postlethwait J."/>
            <person name="Bobe J."/>
            <person name="Dillon D."/>
            <person name="Chandos A."/>
            <person name="von Hippel F."/>
            <person name="Guiguen Y."/>
        </authorList>
    </citation>
    <scope>NUCLEOTIDE SEQUENCE</scope>
    <source>
        <strain evidence="1">YG-Jan2019</strain>
    </source>
</reference>
<keyword evidence="2" id="KW-1185">Reference proteome</keyword>
<comment type="caution">
    <text evidence="1">The sequence shown here is derived from an EMBL/GenBank/DDBJ whole genome shotgun (WGS) entry which is preliminary data.</text>
</comment>
<accession>A0ACC2GDM1</accession>
<dbReference type="Proteomes" id="UP001157502">
    <property type="component" value="Chromosome 14"/>
</dbReference>
<gene>
    <name evidence="1" type="ORF">DPEC_G00172300</name>
</gene>
<proteinExistence type="predicted"/>
<sequence length="337" mass="38401">MTVDRELKLMADPDINEGRERRKHSRNHRSVSLTEDDRSDLEESADASLFPEQPEEDTEQEYEHNFPPKFPGKCTSSVKPPYSYIALITMAILQSPKKRSTLSQICDFICQRFAYYGEKFPAWQNSIRHNLSLNDCFIKMPREPGNHQGKGNYWTLDPMSSDMFENGSFLRRRKRFKRNHFRFGMLDTRSPLERMRSVNALPVFSFCGAQATGTTCLQVPGLDMYRNLGIEYNPSIPPANCILSELSSLFPRKDVGQNTFPPTQSLIFGNDDPTHRSSSTVTRAGLVSGSRLLSSASQHPFCSPHLLGFFPDYRKRISVPNSSLGENKLIEQFGDKQ</sequence>
<evidence type="ECO:0000313" key="1">
    <source>
        <dbReference type="EMBL" id="KAJ8001712.1"/>
    </source>
</evidence>